<feature type="compositionally biased region" description="Basic and acidic residues" evidence="1">
    <location>
        <begin position="116"/>
        <end position="139"/>
    </location>
</feature>
<feature type="region of interest" description="Disordered" evidence="1">
    <location>
        <begin position="28"/>
        <end position="47"/>
    </location>
</feature>
<accession>A0A5B7I2W6</accession>
<keyword evidence="2" id="KW-0732">Signal</keyword>
<feature type="compositionally biased region" description="Polar residues" evidence="1">
    <location>
        <begin position="33"/>
        <end position="42"/>
    </location>
</feature>
<protein>
    <submittedName>
        <fullName evidence="3">Tyrosine-protein kinase PR2</fullName>
    </submittedName>
</protein>
<name>A0A5B7I2W6_PORTR</name>
<keyword evidence="3" id="KW-0808">Transferase</keyword>
<feature type="signal peptide" evidence="2">
    <location>
        <begin position="1"/>
        <end position="18"/>
    </location>
</feature>
<feature type="region of interest" description="Disordered" evidence="1">
    <location>
        <begin position="168"/>
        <end position="209"/>
    </location>
</feature>
<evidence type="ECO:0000313" key="4">
    <source>
        <dbReference type="Proteomes" id="UP000324222"/>
    </source>
</evidence>
<dbReference type="Proteomes" id="UP000324222">
    <property type="component" value="Unassembled WGS sequence"/>
</dbReference>
<dbReference type="AlphaFoldDB" id="A0A5B7I2W6"/>
<dbReference type="OrthoDB" id="4062651at2759"/>
<keyword evidence="3" id="KW-0418">Kinase</keyword>
<evidence type="ECO:0000313" key="3">
    <source>
        <dbReference type="EMBL" id="MPC76316.1"/>
    </source>
</evidence>
<gene>
    <name evidence="3" type="primary">PR2_1</name>
    <name evidence="3" type="ORF">E2C01_070726</name>
</gene>
<proteinExistence type="predicted"/>
<feature type="region of interest" description="Disordered" evidence="1">
    <location>
        <begin position="85"/>
        <end position="152"/>
    </location>
</feature>
<sequence>MRPCLWFLFVVRSPLLFLERYKRDQNQNQNQQLLPVSSPQSKGTKEGFRLQREEGNEIEGLQPFRCSSFDLGPSLMDEVFKALGGSSTEDTDSLDPPASLPPLTPTHPTQALLEDNETHNVKNELKEIASKLTGKDNSKKKQATVKPISAADQRTLDSAIAMANELASKSMSELECNPESPGDSEGIPDSPITPSSPTKHPGGSRFSFK</sequence>
<evidence type="ECO:0000256" key="1">
    <source>
        <dbReference type="SAM" id="MobiDB-lite"/>
    </source>
</evidence>
<evidence type="ECO:0000256" key="2">
    <source>
        <dbReference type="SAM" id="SignalP"/>
    </source>
</evidence>
<keyword evidence="4" id="KW-1185">Reference proteome</keyword>
<feature type="compositionally biased region" description="Low complexity" evidence="1">
    <location>
        <begin position="187"/>
        <end position="198"/>
    </location>
</feature>
<feature type="chain" id="PRO_5022953704" evidence="2">
    <location>
        <begin position="19"/>
        <end position="209"/>
    </location>
</feature>
<organism evidence="3 4">
    <name type="scientific">Portunus trituberculatus</name>
    <name type="common">Swimming crab</name>
    <name type="synonym">Neptunus trituberculatus</name>
    <dbReference type="NCBI Taxonomy" id="210409"/>
    <lineage>
        <taxon>Eukaryota</taxon>
        <taxon>Metazoa</taxon>
        <taxon>Ecdysozoa</taxon>
        <taxon>Arthropoda</taxon>
        <taxon>Crustacea</taxon>
        <taxon>Multicrustacea</taxon>
        <taxon>Malacostraca</taxon>
        <taxon>Eumalacostraca</taxon>
        <taxon>Eucarida</taxon>
        <taxon>Decapoda</taxon>
        <taxon>Pleocyemata</taxon>
        <taxon>Brachyura</taxon>
        <taxon>Eubrachyura</taxon>
        <taxon>Portunoidea</taxon>
        <taxon>Portunidae</taxon>
        <taxon>Portuninae</taxon>
        <taxon>Portunus</taxon>
    </lineage>
</organism>
<dbReference type="GO" id="GO:0016301">
    <property type="term" value="F:kinase activity"/>
    <property type="evidence" value="ECO:0007669"/>
    <property type="project" value="UniProtKB-KW"/>
</dbReference>
<dbReference type="EMBL" id="VSRR010043091">
    <property type="protein sequence ID" value="MPC76316.1"/>
    <property type="molecule type" value="Genomic_DNA"/>
</dbReference>
<reference evidence="3 4" key="1">
    <citation type="submission" date="2019-05" db="EMBL/GenBank/DDBJ databases">
        <title>Another draft genome of Portunus trituberculatus and its Hox gene families provides insights of decapod evolution.</title>
        <authorList>
            <person name="Jeong J.-H."/>
            <person name="Song I."/>
            <person name="Kim S."/>
            <person name="Choi T."/>
            <person name="Kim D."/>
            <person name="Ryu S."/>
            <person name="Kim W."/>
        </authorList>
    </citation>
    <scope>NUCLEOTIDE SEQUENCE [LARGE SCALE GENOMIC DNA]</scope>
    <source>
        <tissue evidence="3">Muscle</tissue>
    </source>
</reference>
<comment type="caution">
    <text evidence="3">The sequence shown here is derived from an EMBL/GenBank/DDBJ whole genome shotgun (WGS) entry which is preliminary data.</text>
</comment>